<dbReference type="RefSeq" id="WP_317835206.1">
    <property type="nucleotide sequence ID" value="NZ_CP136920.1"/>
</dbReference>
<dbReference type="EC" id="2.4.-.-" evidence="1"/>
<dbReference type="Pfam" id="PF13692">
    <property type="entry name" value="Glyco_trans_1_4"/>
    <property type="match status" value="1"/>
</dbReference>
<protein>
    <submittedName>
        <fullName evidence="1">Glycosyltransferase family 4 protein</fullName>
        <ecNumber evidence="1">2.4.-.-</ecNumber>
    </submittedName>
</protein>
<sequence length="370" mass="41758">MNLALVTCAVPDPRAEGAAYRMWQLLHIMRELRHRVRILPMQHSFQSVPLEVMRERRTYWEADGFELLPEAESLQEHIDHNGHQYDIFWFDSYVAANAALLSIQQKYPRAKCVFDTIDLAHHRYFREAKLTNNKRLLLDAIRVKKIEIEMANAADVTLVVSQQEADILSGIAKSARIACIPNIYDIPQSTAPFEQRNGIALIGPAYFSPNLDAIHWLIDTIWPLVQKINPQLGLSIVGRGTDELTLPDKPSNISLLGHVDDIETLLNQVRLTIAPLRFGAGIKGKVLQSLLHGTPVVGTDIAIEGFANYHNEGVLIANTPEAIASNLCQLHHNQPLWQKLHTTGQSYVRAHYSRDIIKHSIEALLTNQTY</sequence>
<keyword evidence="1" id="KW-0808">Transferase</keyword>
<dbReference type="Proteomes" id="UP001304300">
    <property type="component" value="Chromosome"/>
</dbReference>
<gene>
    <name evidence="1" type="ORF">RZN69_06220</name>
</gene>
<dbReference type="Gene3D" id="3.40.50.2000">
    <property type="entry name" value="Glycogen Phosphorylase B"/>
    <property type="match status" value="2"/>
</dbReference>
<dbReference type="AlphaFoldDB" id="A0AAQ3LBH5"/>
<organism evidence="1 2">
    <name type="scientific">Rubellicoccus peritrichatus</name>
    <dbReference type="NCBI Taxonomy" id="3080537"/>
    <lineage>
        <taxon>Bacteria</taxon>
        <taxon>Pseudomonadati</taxon>
        <taxon>Verrucomicrobiota</taxon>
        <taxon>Opitutia</taxon>
        <taxon>Puniceicoccales</taxon>
        <taxon>Cerasicoccaceae</taxon>
        <taxon>Rubellicoccus</taxon>
    </lineage>
</organism>
<dbReference type="SUPFAM" id="SSF53756">
    <property type="entry name" value="UDP-Glycosyltransferase/glycogen phosphorylase"/>
    <property type="match status" value="1"/>
</dbReference>
<dbReference type="PANTHER" id="PTHR12526:SF600">
    <property type="entry name" value="GLYCOSYL TRANSFERASE GROUP 1"/>
    <property type="match status" value="1"/>
</dbReference>
<evidence type="ECO:0000313" key="1">
    <source>
        <dbReference type="EMBL" id="WOO42681.1"/>
    </source>
</evidence>
<dbReference type="EMBL" id="CP136920">
    <property type="protein sequence ID" value="WOO42681.1"/>
    <property type="molecule type" value="Genomic_DNA"/>
</dbReference>
<reference evidence="1 2" key="1">
    <citation type="submission" date="2023-10" db="EMBL/GenBank/DDBJ databases">
        <title>Rubellicoccus peritrichatus gen. nov., sp. nov., isolated from an algae of coral reef tank.</title>
        <authorList>
            <person name="Luo J."/>
        </authorList>
    </citation>
    <scope>NUCLEOTIDE SEQUENCE [LARGE SCALE GENOMIC DNA]</scope>
    <source>
        <strain evidence="1 2">CR14</strain>
    </source>
</reference>
<evidence type="ECO:0000313" key="2">
    <source>
        <dbReference type="Proteomes" id="UP001304300"/>
    </source>
</evidence>
<keyword evidence="1" id="KW-0328">Glycosyltransferase</keyword>
<dbReference type="GO" id="GO:0016757">
    <property type="term" value="F:glycosyltransferase activity"/>
    <property type="evidence" value="ECO:0007669"/>
    <property type="project" value="UniProtKB-KW"/>
</dbReference>
<proteinExistence type="predicted"/>
<name>A0AAQ3LBH5_9BACT</name>
<keyword evidence="2" id="KW-1185">Reference proteome</keyword>
<dbReference type="KEGG" id="puo:RZN69_06220"/>
<dbReference type="CDD" id="cd03801">
    <property type="entry name" value="GT4_PimA-like"/>
    <property type="match status" value="1"/>
</dbReference>
<dbReference type="PANTHER" id="PTHR12526">
    <property type="entry name" value="GLYCOSYLTRANSFERASE"/>
    <property type="match status" value="1"/>
</dbReference>
<accession>A0AAQ3LBH5</accession>